<dbReference type="InterPro" id="IPR045169">
    <property type="entry name" value="NO2/SO3_Rdtase_4Fe4S_prot"/>
</dbReference>
<accession>A0A2V3ZWC5</accession>
<evidence type="ECO:0000259" key="18">
    <source>
        <dbReference type="Pfam" id="PF03460"/>
    </source>
</evidence>
<evidence type="ECO:0000256" key="6">
    <source>
        <dbReference type="ARBA" id="ARBA00022485"/>
    </source>
</evidence>
<keyword evidence="6" id="KW-0004">4Fe-4S</keyword>
<evidence type="ECO:0000256" key="14">
    <source>
        <dbReference type="ARBA" id="ARBA00052219"/>
    </source>
</evidence>
<evidence type="ECO:0000313" key="19">
    <source>
        <dbReference type="EMBL" id="PXX99189.1"/>
    </source>
</evidence>
<evidence type="ECO:0000313" key="20">
    <source>
        <dbReference type="Proteomes" id="UP000248079"/>
    </source>
</evidence>
<dbReference type="OrthoDB" id="9803707at2"/>
<dbReference type="InterPro" id="IPR006066">
    <property type="entry name" value="NO2/SO3_Rdtase_FeS/sirohaem_BS"/>
</dbReference>
<dbReference type="InterPro" id="IPR005117">
    <property type="entry name" value="NiRdtase/SiRdtase_haem-b_fer"/>
</dbReference>
<comment type="catalytic activity">
    <reaction evidence="14">
        <text>hydrogen sulfide + 3 NADP(+) + 3 H2O = sulfite + 3 NADPH + 4 H(+)</text>
        <dbReference type="Rhea" id="RHEA:13801"/>
        <dbReference type="ChEBI" id="CHEBI:15377"/>
        <dbReference type="ChEBI" id="CHEBI:15378"/>
        <dbReference type="ChEBI" id="CHEBI:17359"/>
        <dbReference type="ChEBI" id="CHEBI:29919"/>
        <dbReference type="ChEBI" id="CHEBI:57783"/>
        <dbReference type="ChEBI" id="CHEBI:58349"/>
        <dbReference type="EC" id="1.8.1.2"/>
    </reaction>
</comment>
<organism evidence="19 20">
    <name type="scientific">Marinifilum breve</name>
    <dbReference type="NCBI Taxonomy" id="2184082"/>
    <lineage>
        <taxon>Bacteria</taxon>
        <taxon>Pseudomonadati</taxon>
        <taxon>Bacteroidota</taxon>
        <taxon>Bacteroidia</taxon>
        <taxon>Marinilabiliales</taxon>
        <taxon>Marinifilaceae</taxon>
    </lineage>
</organism>
<dbReference type="InterPro" id="IPR006067">
    <property type="entry name" value="NO2/SO3_Rdtase_4Fe4S_dom"/>
</dbReference>
<dbReference type="GO" id="GO:0000103">
    <property type="term" value="P:sulfate assimilation"/>
    <property type="evidence" value="ECO:0007669"/>
    <property type="project" value="TreeGrafter"/>
</dbReference>
<evidence type="ECO:0000256" key="2">
    <source>
        <dbReference type="ARBA" id="ARBA00001966"/>
    </source>
</evidence>
<evidence type="ECO:0000256" key="1">
    <source>
        <dbReference type="ARBA" id="ARBA00001929"/>
    </source>
</evidence>
<dbReference type="GO" id="GO:0019344">
    <property type="term" value="P:cysteine biosynthetic process"/>
    <property type="evidence" value="ECO:0007669"/>
    <property type="project" value="UniProtKB-KW"/>
</dbReference>
<comment type="cofactor">
    <cofactor evidence="2">
        <name>[4Fe-4S] cluster</name>
        <dbReference type="ChEBI" id="CHEBI:49883"/>
    </cofactor>
</comment>
<dbReference type="PRINTS" id="PR00397">
    <property type="entry name" value="SIROHAEM"/>
</dbReference>
<comment type="similarity">
    <text evidence="4">Belongs to the nitrite and sulfite reductase 4Fe-4S domain family.</text>
</comment>
<keyword evidence="20" id="KW-1185">Reference proteome</keyword>
<dbReference type="GO" id="GO:0051539">
    <property type="term" value="F:4 iron, 4 sulfur cluster binding"/>
    <property type="evidence" value="ECO:0007669"/>
    <property type="project" value="UniProtKB-KW"/>
</dbReference>
<dbReference type="FunFam" id="3.30.413.10:FF:000003">
    <property type="entry name" value="Sulfite reductase [NADPH] hemoprotein beta-component"/>
    <property type="match status" value="1"/>
</dbReference>
<dbReference type="Gene3D" id="3.30.413.10">
    <property type="entry name" value="Sulfite Reductase Hemoprotein, domain 1"/>
    <property type="match status" value="2"/>
</dbReference>
<dbReference type="PANTHER" id="PTHR11493">
    <property type="entry name" value="SULFITE REDUCTASE [NADPH] SUBUNIT BETA-RELATED"/>
    <property type="match status" value="1"/>
</dbReference>
<keyword evidence="7" id="KW-0349">Heme</keyword>
<dbReference type="InterPro" id="IPR036136">
    <property type="entry name" value="Nit/Sulf_reduc_fer-like_dom_sf"/>
</dbReference>
<evidence type="ECO:0000256" key="8">
    <source>
        <dbReference type="ARBA" id="ARBA00022723"/>
    </source>
</evidence>
<reference evidence="19 20" key="1">
    <citation type="submission" date="2018-05" db="EMBL/GenBank/DDBJ databases">
        <title>Marinifilum breve JC075T sp. nov., a marine bacterium isolated from Yongle Blue Hole in the South China Sea.</title>
        <authorList>
            <person name="Fu T."/>
        </authorList>
    </citation>
    <scope>NUCLEOTIDE SEQUENCE [LARGE SCALE GENOMIC DNA]</scope>
    <source>
        <strain evidence="19 20">JC075</strain>
    </source>
</reference>
<keyword evidence="9" id="KW-0521">NADP</keyword>
<feature type="domain" description="Nitrite/Sulfite reductase ferredoxin-like" evidence="18">
    <location>
        <begin position="351"/>
        <end position="415"/>
    </location>
</feature>
<evidence type="ECO:0000256" key="16">
    <source>
        <dbReference type="ARBA" id="ARBA00062253"/>
    </source>
</evidence>
<feature type="domain" description="Nitrite/sulphite reductase 4Fe-4S" evidence="17">
    <location>
        <begin position="170"/>
        <end position="326"/>
    </location>
</feature>
<evidence type="ECO:0000256" key="10">
    <source>
        <dbReference type="ARBA" id="ARBA00023002"/>
    </source>
</evidence>
<dbReference type="InterPro" id="IPR045854">
    <property type="entry name" value="NO2/SO3_Rdtase_4Fe4S_sf"/>
</dbReference>
<feature type="domain" description="Nitrite/Sulfite reductase ferredoxin-like" evidence="18">
    <location>
        <begin position="74"/>
        <end position="133"/>
    </location>
</feature>
<dbReference type="EC" id="1.8.1.2" evidence="5"/>
<evidence type="ECO:0000256" key="11">
    <source>
        <dbReference type="ARBA" id="ARBA00023004"/>
    </source>
</evidence>
<evidence type="ECO:0000256" key="9">
    <source>
        <dbReference type="ARBA" id="ARBA00022857"/>
    </source>
</evidence>
<dbReference type="Proteomes" id="UP000248079">
    <property type="component" value="Unassembled WGS sequence"/>
</dbReference>
<evidence type="ECO:0000256" key="5">
    <source>
        <dbReference type="ARBA" id="ARBA00012604"/>
    </source>
</evidence>
<dbReference type="SUPFAM" id="SSF56014">
    <property type="entry name" value="Nitrite and sulphite reductase 4Fe-4S domain-like"/>
    <property type="match status" value="2"/>
</dbReference>
<dbReference type="PANTHER" id="PTHR11493:SF47">
    <property type="entry name" value="SULFITE REDUCTASE [NADPH] SUBUNIT BETA"/>
    <property type="match status" value="1"/>
</dbReference>
<dbReference type="GO" id="GO:0050311">
    <property type="term" value="F:sulfite reductase (ferredoxin) activity"/>
    <property type="evidence" value="ECO:0007669"/>
    <property type="project" value="TreeGrafter"/>
</dbReference>
<comment type="pathway">
    <text evidence="3">Sulfur metabolism; hydrogen sulfide biosynthesis; hydrogen sulfide from sulfite (NADPH route): step 1/1.</text>
</comment>
<dbReference type="GO" id="GO:0020037">
    <property type="term" value="F:heme binding"/>
    <property type="evidence" value="ECO:0007669"/>
    <property type="project" value="InterPro"/>
</dbReference>
<dbReference type="PROSITE" id="PS00365">
    <property type="entry name" value="NIR_SIR"/>
    <property type="match status" value="1"/>
</dbReference>
<dbReference type="Pfam" id="PF03460">
    <property type="entry name" value="NIR_SIR_ferr"/>
    <property type="match status" value="2"/>
</dbReference>
<evidence type="ECO:0000256" key="15">
    <source>
        <dbReference type="ARBA" id="ARBA00057160"/>
    </source>
</evidence>
<evidence type="ECO:0000256" key="13">
    <source>
        <dbReference type="ARBA" id="ARBA00023192"/>
    </source>
</evidence>
<dbReference type="Pfam" id="PF01077">
    <property type="entry name" value="NIR_SIR"/>
    <property type="match status" value="1"/>
</dbReference>
<dbReference type="AlphaFoldDB" id="A0A2V3ZWC5"/>
<sequence>MSDQNINWAELSEVEKIKTDSNYLRGTLAESLADPITGAIAVNDRQVSKFHGIYQQFDRDTERERKKTKLEPDYSFLIRVRVPGGLVNADQWLQMDQIADEYANGTLKLTTRQAFQFHGVLKGNLKPSIQSINKALLDTIAACGDVNRNVMASPHPYSSNVFDHVQDFANKVSDHLTPRTPAYYEIWLDQKKVAEGSKGEVEPLYGPVYLPRKFKIGFTIPPFNDTDVFTQDIGFIAIENNGILEGFNVVAGGGMGTTFGDAETYPRLGTTLGFVKAENTVDVAEKIVLVQKEQGNRKIRKNARLKYTIDRLGIDKFKELLHEKLDYELEAEREYALIRNGDKFGWHQTVNGDWYLALFIEGGRVKDVGNVKIKTALREIADLNISDFRLSGNQNLILGKIKDDDKKKINEILKKYNSLPNTISGTRSNSIACVALNTCSLAFAEAERYLPSLIDKIESSLNDFGLFKDEIVIRMTGCANGCGRPYVAEIGFIGKGPGRYNLYLGGNFNGTRLNNLYRENINEEEILQELRPILEDYSKNRTEEERFGDFVIRQQYIKQIVNPKDFKH</sequence>
<dbReference type="GO" id="GO:0009337">
    <property type="term" value="C:sulfite reductase complex (NADPH)"/>
    <property type="evidence" value="ECO:0007669"/>
    <property type="project" value="TreeGrafter"/>
</dbReference>
<evidence type="ECO:0000256" key="4">
    <source>
        <dbReference type="ARBA" id="ARBA00010429"/>
    </source>
</evidence>
<dbReference type="SUPFAM" id="SSF55124">
    <property type="entry name" value="Nitrite/Sulfite reductase N-terminal domain-like"/>
    <property type="match status" value="2"/>
</dbReference>
<evidence type="ECO:0000259" key="17">
    <source>
        <dbReference type="Pfam" id="PF01077"/>
    </source>
</evidence>
<gene>
    <name evidence="19" type="ORF">DF185_15035</name>
</gene>
<dbReference type="NCBIfam" id="NF010029">
    <property type="entry name" value="PRK13504.1"/>
    <property type="match status" value="1"/>
</dbReference>
<dbReference type="GO" id="GO:0046872">
    <property type="term" value="F:metal ion binding"/>
    <property type="evidence" value="ECO:0007669"/>
    <property type="project" value="UniProtKB-KW"/>
</dbReference>
<comment type="function">
    <text evidence="15">Component of the sulfite reductase complex that catalyzes the 6-electron reduction of sulfite to sulfide. This is one of several activities required for the biosynthesis of L-cysteine from sulfate.</text>
</comment>
<keyword evidence="10" id="KW-0560">Oxidoreductase</keyword>
<protein>
    <recommendedName>
        <fullName evidence="5">assimilatory sulfite reductase (NADPH)</fullName>
        <ecNumber evidence="5">1.8.1.2</ecNumber>
    </recommendedName>
</protein>
<keyword evidence="13" id="KW-0028">Amino-acid biosynthesis</keyword>
<keyword evidence="13" id="KW-0198">Cysteine biosynthesis</keyword>
<evidence type="ECO:0000256" key="12">
    <source>
        <dbReference type="ARBA" id="ARBA00023014"/>
    </source>
</evidence>
<keyword evidence="11" id="KW-0408">Iron</keyword>
<dbReference type="RefSeq" id="WP_110361582.1">
    <property type="nucleotide sequence ID" value="NZ_QFLI01000006.1"/>
</dbReference>
<comment type="cofactor">
    <cofactor evidence="1">
        <name>siroheme</name>
        <dbReference type="ChEBI" id="CHEBI:60052"/>
    </cofactor>
</comment>
<name>A0A2V3ZWC5_9BACT</name>
<evidence type="ECO:0000256" key="7">
    <source>
        <dbReference type="ARBA" id="ARBA00022617"/>
    </source>
</evidence>
<proteinExistence type="inferred from homology"/>
<evidence type="ECO:0000256" key="3">
    <source>
        <dbReference type="ARBA" id="ARBA00004774"/>
    </source>
</evidence>
<comment type="caution">
    <text evidence="19">The sequence shown here is derived from an EMBL/GenBank/DDBJ whole genome shotgun (WGS) entry which is preliminary data.</text>
</comment>
<keyword evidence="8" id="KW-0479">Metal-binding</keyword>
<comment type="subunit">
    <text evidence="16">Alpha(8)-beta(8). The alpha component is a flavoprotein, the beta component is a hemoprotein.</text>
</comment>
<dbReference type="EMBL" id="QFLI01000006">
    <property type="protein sequence ID" value="PXX99189.1"/>
    <property type="molecule type" value="Genomic_DNA"/>
</dbReference>
<dbReference type="GO" id="GO:0004783">
    <property type="term" value="F:sulfite reductase (NADPH) activity"/>
    <property type="evidence" value="ECO:0007669"/>
    <property type="project" value="UniProtKB-EC"/>
</dbReference>
<keyword evidence="12" id="KW-0411">Iron-sulfur</keyword>